<keyword evidence="3" id="KW-1185">Reference proteome</keyword>
<sequence length="128" mass="14224">MSKSRLLLLLLLCMVTLVTTGCFGESREDRYAEAIASIEGVDSQSVSYSNHAGMSSTTRIEIATSTNDSQELLRILEDSLKAFAAETDDESTDLSYVVYSQDRSVYVTPSDLSPDLDFLNDIRNYFDL</sequence>
<dbReference type="PROSITE" id="PS51257">
    <property type="entry name" value="PROKAR_LIPOPROTEIN"/>
    <property type="match status" value="1"/>
</dbReference>
<proteinExistence type="predicted"/>
<evidence type="ECO:0000313" key="3">
    <source>
        <dbReference type="Proteomes" id="UP000547458"/>
    </source>
</evidence>
<keyword evidence="2" id="KW-0449">Lipoprotein</keyword>
<protein>
    <submittedName>
        <fullName evidence="2">Outer membrane lipoprotein-sorting protein</fullName>
    </submittedName>
</protein>
<dbReference type="EMBL" id="JAATJL010000001">
    <property type="protein sequence ID" value="NJC21326.1"/>
    <property type="molecule type" value="Genomic_DNA"/>
</dbReference>
<accession>A0A846RQE5</accession>
<dbReference type="Proteomes" id="UP000547458">
    <property type="component" value="Unassembled WGS sequence"/>
</dbReference>
<evidence type="ECO:0000313" key="2">
    <source>
        <dbReference type="EMBL" id="NJC21326.1"/>
    </source>
</evidence>
<evidence type="ECO:0000256" key="1">
    <source>
        <dbReference type="SAM" id="SignalP"/>
    </source>
</evidence>
<name>A0A846RQE5_9MICC</name>
<feature type="signal peptide" evidence="1">
    <location>
        <begin position="1"/>
        <end position="24"/>
    </location>
</feature>
<dbReference type="RefSeq" id="WP_167990942.1">
    <property type="nucleotide sequence ID" value="NZ_JAATJL010000001.1"/>
</dbReference>
<reference evidence="2 3" key="1">
    <citation type="submission" date="2020-03" db="EMBL/GenBank/DDBJ databases">
        <title>Sequencing the genomes of 1000 actinobacteria strains.</title>
        <authorList>
            <person name="Klenk H.-P."/>
        </authorList>
    </citation>
    <scope>NUCLEOTIDE SEQUENCE [LARGE SCALE GENOMIC DNA]</scope>
    <source>
        <strain evidence="2 3">DSM 16403</strain>
    </source>
</reference>
<organism evidence="2 3">
    <name type="scientific">Arthrobacter pigmenti</name>
    <dbReference type="NCBI Taxonomy" id="271432"/>
    <lineage>
        <taxon>Bacteria</taxon>
        <taxon>Bacillati</taxon>
        <taxon>Actinomycetota</taxon>
        <taxon>Actinomycetes</taxon>
        <taxon>Micrococcales</taxon>
        <taxon>Micrococcaceae</taxon>
        <taxon>Arthrobacter</taxon>
    </lineage>
</organism>
<gene>
    <name evidence="2" type="ORF">BJ994_000402</name>
</gene>
<dbReference type="AlphaFoldDB" id="A0A846RQE5"/>
<keyword evidence="1" id="KW-0732">Signal</keyword>
<feature type="chain" id="PRO_5032760687" evidence="1">
    <location>
        <begin position="25"/>
        <end position="128"/>
    </location>
</feature>
<comment type="caution">
    <text evidence="2">The sequence shown here is derived from an EMBL/GenBank/DDBJ whole genome shotgun (WGS) entry which is preliminary data.</text>
</comment>